<dbReference type="RefSeq" id="WP_054062912.1">
    <property type="nucleotide sequence ID" value="NZ_JSYZ01000009.1"/>
</dbReference>
<organism evidence="2 3">
    <name type="scientific">Pseudomonas asplenii</name>
    <dbReference type="NCBI Taxonomy" id="53407"/>
    <lineage>
        <taxon>Bacteria</taxon>
        <taxon>Pseudomonadati</taxon>
        <taxon>Pseudomonadota</taxon>
        <taxon>Gammaproteobacteria</taxon>
        <taxon>Pseudomonadales</taxon>
        <taxon>Pseudomonadaceae</taxon>
        <taxon>Pseudomonas</taxon>
    </lineage>
</organism>
<sequence length="441" mass="47930">MSWSETLLDASFRGVPLQVVKENLQGQRALAEHGVPFRDGDSVRDLGRGARRFPMQVIVFGVNYEIELQNIIGALDTSGPGELIHPIYGSVSVVTHTWDVEHNAESPDSAQVSLLFVEDTPDLPFFARQFEYVDIGVLEEENQYRWQDGVFDLFGRIDSLVSEIQSWIGGGWTGLIEKVLGLPGIFLRVQQLRSQILGVVSGIADMARNPMAAFDPLTDLFRTPTQIRSSIQENTPSTSAALLARSGVPAILPGGDSLPSDAAKAANAFLISARQGVAPDDGLLPDGMPDDPVEASAFALVVLVITELAAAHAQAVAIVIETESKGPTLSPVELEGLVNLVRSLVQSSILLQRRLFGVEAARPVIESLRNTASMIQARARQVILQSPPMLERVVEAPASLRLLAHRWYGDHTRALELIRLNPDLNTPHNIPAGKVLRAYAE</sequence>
<feature type="domain" description="DNA circulation N-terminal" evidence="1">
    <location>
        <begin position="7"/>
        <end position="93"/>
    </location>
</feature>
<dbReference type="STRING" id="50340.PF66_02662"/>
<reference evidence="2 3" key="1">
    <citation type="journal article" date="2015" name="PLoS ONE">
        <title>Rice-Infecting Pseudomonas Genomes Are Highly Accessorized and Harbor Multiple Putative Virulence Mechanisms to Cause Sheath Brown Rot.</title>
        <authorList>
            <person name="Quibod I.L."/>
            <person name="Grande G."/>
            <person name="Oreiro E.G."/>
            <person name="Borja F.N."/>
            <person name="Dossa G.S."/>
            <person name="Mauleon R."/>
            <person name="Cruz C.V."/>
            <person name="Oliva R."/>
        </authorList>
    </citation>
    <scope>NUCLEOTIDE SEQUENCE [LARGE SCALE GENOMIC DNA]</scope>
    <source>
        <strain evidence="2 3">IRRI 6609</strain>
    </source>
</reference>
<evidence type="ECO:0000313" key="2">
    <source>
        <dbReference type="EMBL" id="KPA90601.1"/>
    </source>
</evidence>
<accession>A0A0M9GGG6</accession>
<dbReference type="InterPro" id="IPR009826">
    <property type="entry name" value="DNA_circ_N"/>
</dbReference>
<dbReference type="Proteomes" id="UP000037931">
    <property type="component" value="Unassembled WGS sequence"/>
</dbReference>
<protein>
    <submittedName>
        <fullName evidence="2">Mu-like prophage DNA circulation protein</fullName>
    </submittedName>
</protein>
<comment type="caution">
    <text evidence="2">The sequence shown here is derived from an EMBL/GenBank/DDBJ whole genome shotgun (WGS) entry which is preliminary data.</text>
</comment>
<gene>
    <name evidence="2" type="ORF">PF66_02662</name>
</gene>
<evidence type="ECO:0000313" key="3">
    <source>
        <dbReference type="Proteomes" id="UP000037931"/>
    </source>
</evidence>
<keyword evidence="3" id="KW-1185">Reference proteome</keyword>
<dbReference type="EMBL" id="JSYZ01000009">
    <property type="protein sequence ID" value="KPA90601.1"/>
    <property type="molecule type" value="Genomic_DNA"/>
</dbReference>
<evidence type="ECO:0000259" key="1">
    <source>
        <dbReference type="Pfam" id="PF07157"/>
    </source>
</evidence>
<dbReference type="PATRIC" id="fig|50340.43.peg.6050"/>
<proteinExistence type="predicted"/>
<dbReference type="Pfam" id="PF07157">
    <property type="entry name" value="DNA_circ_N"/>
    <property type="match status" value="1"/>
</dbReference>
<dbReference type="OrthoDB" id="378644at2"/>
<name>A0A0M9GGG6_9PSED</name>
<dbReference type="AlphaFoldDB" id="A0A0M9GGG6"/>